<dbReference type="OrthoDB" id="3063476at2759"/>
<dbReference type="Pfam" id="PF12223">
    <property type="entry name" value="DUF3602"/>
    <property type="match status" value="1"/>
</dbReference>
<evidence type="ECO:0000313" key="3">
    <source>
        <dbReference type="Proteomes" id="UP000799538"/>
    </source>
</evidence>
<gene>
    <name evidence="2" type="ORF">BDZ85DRAFT_283213</name>
</gene>
<dbReference type="Proteomes" id="UP000799538">
    <property type="component" value="Unassembled WGS sequence"/>
</dbReference>
<accession>A0A6A6G926</accession>
<evidence type="ECO:0000256" key="1">
    <source>
        <dbReference type="SAM" id="MobiDB-lite"/>
    </source>
</evidence>
<sequence>MTSNTQQKIFSGRGGAGNVAPASPSLEPVDLSTPTIKQNHYTTGRGGSGNIVPNESAENARKAQDVEASAAAAKQQVGDKPGYFGRGGAANVVKKAVEGVKEKVTGSGKEGERNGSGEGK</sequence>
<dbReference type="EMBL" id="ML992509">
    <property type="protein sequence ID" value="KAF2222099.1"/>
    <property type="molecule type" value="Genomic_DNA"/>
</dbReference>
<dbReference type="PANTHER" id="PTHR34693">
    <property type="entry name" value="PROTEIN PAR32"/>
    <property type="match status" value="1"/>
</dbReference>
<dbReference type="PANTHER" id="PTHR34693:SF1">
    <property type="entry name" value="PROTEIN PAR32"/>
    <property type="match status" value="1"/>
</dbReference>
<evidence type="ECO:0000313" key="2">
    <source>
        <dbReference type="EMBL" id="KAF2222099.1"/>
    </source>
</evidence>
<protein>
    <submittedName>
        <fullName evidence="2">Uncharacterized protein</fullName>
    </submittedName>
</protein>
<dbReference type="InterPro" id="IPR053203">
    <property type="entry name" value="Cisplatin_resist-associated"/>
</dbReference>
<dbReference type="AlphaFoldDB" id="A0A6A6G926"/>
<reference evidence="3" key="1">
    <citation type="journal article" date="2020" name="Stud. Mycol.">
        <title>101 Dothideomycetes genomes: A test case for predicting lifestyles and emergence of pathogens.</title>
        <authorList>
            <person name="Haridas S."/>
            <person name="Albert R."/>
            <person name="Binder M."/>
            <person name="Bloem J."/>
            <person name="LaButti K."/>
            <person name="Salamov A."/>
            <person name="Andreopoulos B."/>
            <person name="Baker S."/>
            <person name="Barry K."/>
            <person name="Bills G."/>
            <person name="Bluhm B."/>
            <person name="Cannon C."/>
            <person name="Castanera R."/>
            <person name="Culley D."/>
            <person name="Daum C."/>
            <person name="Ezra D."/>
            <person name="Gonzalez J."/>
            <person name="Henrissat B."/>
            <person name="Kuo A."/>
            <person name="Liang C."/>
            <person name="Lipzen A."/>
            <person name="Lutzoni F."/>
            <person name="Magnuson J."/>
            <person name="Mondo S."/>
            <person name="Nolan M."/>
            <person name="Ohm R."/>
            <person name="Pangilinan J."/>
            <person name="Park H.-J."/>
            <person name="Ramirez L."/>
            <person name="Alfaro M."/>
            <person name="Sun H."/>
            <person name="Tritt A."/>
            <person name="Yoshinaga Y."/>
            <person name="Zwiers L.-H."/>
            <person name="Turgeon B."/>
            <person name="Goodwin S."/>
            <person name="Spatafora J."/>
            <person name="Crous P."/>
            <person name="Grigoriev I."/>
        </authorList>
    </citation>
    <scope>NUCLEOTIDE SEQUENCE [LARGE SCALE GENOMIC DNA]</scope>
    <source>
        <strain evidence="3">CECT 20119</strain>
    </source>
</reference>
<proteinExistence type="predicted"/>
<feature type="region of interest" description="Disordered" evidence="1">
    <location>
        <begin position="1"/>
        <end position="120"/>
    </location>
</feature>
<keyword evidence="3" id="KW-1185">Reference proteome</keyword>
<feature type="compositionally biased region" description="Basic and acidic residues" evidence="1">
    <location>
        <begin position="95"/>
        <end position="120"/>
    </location>
</feature>
<name>A0A6A6G926_9PEZI</name>
<dbReference type="InterPro" id="IPR022024">
    <property type="entry name" value="DUF3602"/>
</dbReference>
<organism evidence="2 3">
    <name type="scientific">Elsinoe ampelina</name>
    <dbReference type="NCBI Taxonomy" id="302913"/>
    <lineage>
        <taxon>Eukaryota</taxon>
        <taxon>Fungi</taxon>
        <taxon>Dikarya</taxon>
        <taxon>Ascomycota</taxon>
        <taxon>Pezizomycotina</taxon>
        <taxon>Dothideomycetes</taxon>
        <taxon>Dothideomycetidae</taxon>
        <taxon>Myriangiales</taxon>
        <taxon>Elsinoaceae</taxon>
        <taxon>Elsinoe</taxon>
    </lineage>
</organism>
<feature type="compositionally biased region" description="Polar residues" evidence="1">
    <location>
        <begin position="32"/>
        <end position="42"/>
    </location>
</feature>